<gene>
    <name evidence="1" type="ORF">H6A20_06835</name>
</gene>
<organism evidence="1 2">
    <name type="scientific">Mordavella massiliensis</name>
    <dbReference type="NCBI Taxonomy" id="1871024"/>
    <lineage>
        <taxon>Bacteria</taxon>
        <taxon>Bacillati</taxon>
        <taxon>Bacillota</taxon>
        <taxon>Clostridia</taxon>
        <taxon>Eubacteriales</taxon>
        <taxon>Clostridiaceae</taxon>
        <taxon>Mordavella</taxon>
    </lineage>
</organism>
<dbReference type="RefSeq" id="WP_204906382.1">
    <property type="nucleotide sequence ID" value="NZ_JACJKS010000007.1"/>
</dbReference>
<evidence type="ECO:0000313" key="1">
    <source>
        <dbReference type="EMBL" id="MBM6948373.1"/>
    </source>
</evidence>
<comment type="caution">
    <text evidence="1">The sequence shown here is derived from an EMBL/GenBank/DDBJ whole genome shotgun (WGS) entry which is preliminary data.</text>
</comment>
<reference evidence="1" key="1">
    <citation type="submission" date="2020-08" db="EMBL/GenBank/DDBJ databases">
        <authorList>
            <person name="Cejkova D."/>
            <person name="Kubasova T."/>
            <person name="Jahodarova E."/>
            <person name="Rychlik I."/>
        </authorList>
    </citation>
    <scope>NUCLEOTIDE SEQUENCE</scope>
    <source>
        <strain evidence="1">An582</strain>
    </source>
</reference>
<dbReference type="AlphaFoldDB" id="A0A938XCY5"/>
<proteinExistence type="predicted"/>
<reference evidence="1" key="2">
    <citation type="journal article" date="2021" name="Sci. Rep.">
        <title>The distribution of antibiotic resistance genes in chicken gut microbiota commensals.</title>
        <authorList>
            <person name="Juricova H."/>
            <person name="Matiasovicova J."/>
            <person name="Kubasova T."/>
            <person name="Cejkova D."/>
            <person name="Rychlik I."/>
        </authorList>
    </citation>
    <scope>NUCLEOTIDE SEQUENCE</scope>
    <source>
        <strain evidence="1">An582</strain>
    </source>
</reference>
<protein>
    <submittedName>
        <fullName evidence="1">Uncharacterized protein</fullName>
    </submittedName>
</protein>
<dbReference type="Proteomes" id="UP000705508">
    <property type="component" value="Unassembled WGS sequence"/>
</dbReference>
<accession>A0A938XCY5</accession>
<evidence type="ECO:0000313" key="2">
    <source>
        <dbReference type="Proteomes" id="UP000705508"/>
    </source>
</evidence>
<sequence>MTSEIFLILLFAAALIAVCWMLTEYWLGVQSAGGNEEIGRLRFGSRTAFALTHFWKRVDGARQIPGETLKKEMGLADNGLPSKARER</sequence>
<dbReference type="EMBL" id="JACJKS010000007">
    <property type="protein sequence ID" value="MBM6948373.1"/>
    <property type="molecule type" value="Genomic_DNA"/>
</dbReference>
<name>A0A938XCY5_9CLOT</name>